<evidence type="ECO:0000259" key="1">
    <source>
        <dbReference type="Pfam" id="PF07883"/>
    </source>
</evidence>
<dbReference type="InterPro" id="IPR013096">
    <property type="entry name" value="Cupin_2"/>
</dbReference>
<dbReference type="AlphaFoldDB" id="A0A7W9L3Z2"/>
<dbReference type="PIRSF" id="PIRSF019307">
    <property type="entry name" value="UCP019307"/>
    <property type="match status" value="1"/>
</dbReference>
<dbReference type="SUPFAM" id="SSF51182">
    <property type="entry name" value="RmlC-like cupins"/>
    <property type="match status" value="1"/>
</dbReference>
<comment type="caution">
    <text evidence="2">The sequence shown here is derived from an EMBL/GenBank/DDBJ whole genome shotgun (WGS) entry which is preliminary data.</text>
</comment>
<keyword evidence="3" id="KW-1185">Reference proteome</keyword>
<evidence type="ECO:0000313" key="2">
    <source>
        <dbReference type="EMBL" id="MBB5755060.1"/>
    </source>
</evidence>
<dbReference type="Pfam" id="PF07883">
    <property type="entry name" value="Cupin_2"/>
    <property type="match status" value="1"/>
</dbReference>
<name>A0A7W9L3Z2_9HYPH</name>
<dbReference type="InterPro" id="IPR011051">
    <property type="entry name" value="RmlC_Cupin_sf"/>
</dbReference>
<dbReference type="InterPro" id="IPR014500">
    <property type="entry name" value="UCP019307_cupin"/>
</dbReference>
<gene>
    <name evidence="2" type="ORF">GGQ63_004158</name>
</gene>
<protein>
    <submittedName>
        <fullName evidence="2">Uncharacterized protein YjlB</fullName>
    </submittedName>
</protein>
<evidence type="ECO:0000313" key="3">
    <source>
        <dbReference type="Proteomes" id="UP000523821"/>
    </source>
</evidence>
<dbReference type="PANTHER" id="PTHR36448:SF2">
    <property type="entry name" value="CUPIN TYPE-1 DOMAIN-CONTAINING PROTEIN"/>
    <property type="match status" value="1"/>
</dbReference>
<dbReference type="Gene3D" id="2.60.120.10">
    <property type="entry name" value="Jelly Rolls"/>
    <property type="match status" value="1"/>
</dbReference>
<accession>A0A7W9L3Z2</accession>
<dbReference type="InterPro" id="IPR047121">
    <property type="entry name" value="YjiB-like"/>
</dbReference>
<dbReference type="PANTHER" id="PTHR36448">
    <property type="entry name" value="BLR7373 PROTEIN"/>
    <property type="match status" value="1"/>
</dbReference>
<reference evidence="2 3" key="1">
    <citation type="submission" date="2020-08" db="EMBL/GenBank/DDBJ databases">
        <title>Genomic Encyclopedia of Type Strains, Phase IV (KMG-IV): sequencing the most valuable type-strain genomes for metagenomic binning, comparative biology and taxonomic classification.</title>
        <authorList>
            <person name="Goeker M."/>
        </authorList>
    </citation>
    <scope>NUCLEOTIDE SEQUENCE [LARGE SCALE GENOMIC DNA]</scope>
    <source>
        <strain evidence="2 3">DSM 16268</strain>
    </source>
</reference>
<dbReference type="RefSeq" id="WP_183858489.1">
    <property type="nucleotide sequence ID" value="NZ_JACHOO010000012.1"/>
</dbReference>
<dbReference type="Proteomes" id="UP000523821">
    <property type="component" value="Unassembled WGS sequence"/>
</dbReference>
<sequence length="176" mass="18420">MEIASWAFDEDEGVPNNPALPLLLYRGAIDPAAEEDLATAFETRFKRAGWGAGWRNGIYAFHHYHSTAHEVLGIARGRATVRFGGETGETVSVKAGDAVVIPAGVGHKRLAASDDLLVVGAYPAGQPVDLLRAGEGDRAAILARIGALSLPNTDPLTGVSEPLVALWQRAAGTGPS</sequence>
<dbReference type="CDD" id="cd02219">
    <property type="entry name" value="cupin_YjlB-like"/>
    <property type="match status" value="1"/>
</dbReference>
<feature type="domain" description="Cupin type-2" evidence="1">
    <location>
        <begin position="62"/>
        <end position="114"/>
    </location>
</feature>
<proteinExistence type="predicted"/>
<dbReference type="InterPro" id="IPR014710">
    <property type="entry name" value="RmlC-like_jellyroll"/>
</dbReference>
<organism evidence="2 3">
    <name type="scientific">Prosthecomicrobium pneumaticum</name>
    <dbReference type="NCBI Taxonomy" id="81895"/>
    <lineage>
        <taxon>Bacteria</taxon>
        <taxon>Pseudomonadati</taxon>
        <taxon>Pseudomonadota</taxon>
        <taxon>Alphaproteobacteria</taxon>
        <taxon>Hyphomicrobiales</taxon>
        <taxon>Kaistiaceae</taxon>
        <taxon>Prosthecomicrobium</taxon>
    </lineage>
</organism>
<dbReference type="EMBL" id="JACHOO010000012">
    <property type="protein sequence ID" value="MBB5755060.1"/>
    <property type="molecule type" value="Genomic_DNA"/>
</dbReference>